<feature type="region of interest" description="Disordered" evidence="1">
    <location>
        <begin position="1"/>
        <end position="253"/>
    </location>
</feature>
<feature type="compositionally biased region" description="Polar residues" evidence="1">
    <location>
        <begin position="410"/>
        <end position="423"/>
    </location>
</feature>
<feature type="compositionally biased region" description="Low complexity" evidence="1">
    <location>
        <begin position="47"/>
        <end position="62"/>
    </location>
</feature>
<feature type="compositionally biased region" description="Polar residues" evidence="1">
    <location>
        <begin position="37"/>
        <end position="46"/>
    </location>
</feature>
<gene>
    <name evidence="2" type="ORF">C8F04DRAFT_1070656</name>
</gene>
<dbReference type="Proteomes" id="UP001218188">
    <property type="component" value="Unassembled WGS sequence"/>
</dbReference>
<feature type="compositionally biased region" description="Acidic residues" evidence="1">
    <location>
        <begin position="124"/>
        <end position="135"/>
    </location>
</feature>
<organism evidence="2 3">
    <name type="scientific">Mycena alexandri</name>
    <dbReference type="NCBI Taxonomy" id="1745969"/>
    <lineage>
        <taxon>Eukaryota</taxon>
        <taxon>Fungi</taxon>
        <taxon>Dikarya</taxon>
        <taxon>Basidiomycota</taxon>
        <taxon>Agaricomycotina</taxon>
        <taxon>Agaricomycetes</taxon>
        <taxon>Agaricomycetidae</taxon>
        <taxon>Agaricales</taxon>
        <taxon>Marasmiineae</taxon>
        <taxon>Mycenaceae</taxon>
        <taxon>Mycena</taxon>
    </lineage>
</organism>
<feature type="compositionally biased region" description="Low complexity" evidence="1">
    <location>
        <begin position="8"/>
        <end position="24"/>
    </location>
</feature>
<dbReference type="AlphaFoldDB" id="A0AAD6XBJ2"/>
<feature type="compositionally biased region" description="Polar residues" evidence="1">
    <location>
        <begin position="431"/>
        <end position="462"/>
    </location>
</feature>
<feature type="compositionally biased region" description="Polar residues" evidence="1">
    <location>
        <begin position="552"/>
        <end position="568"/>
    </location>
</feature>
<accession>A0AAD6XBJ2</accession>
<comment type="caution">
    <text evidence="2">The sequence shown here is derived from an EMBL/GenBank/DDBJ whole genome shotgun (WGS) entry which is preliminary data.</text>
</comment>
<proteinExistence type="predicted"/>
<evidence type="ECO:0000313" key="2">
    <source>
        <dbReference type="EMBL" id="KAJ7043852.1"/>
    </source>
</evidence>
<name>A0AAD6XBJ2_9AGAR</name>
<sequence>MDDDEDAQPSTPSRGQGPPSSSPRNSRRNRPQGTRGSGTAANASGSTPQTPRRATAPRPSTRTRIRTDPAPLNIDSSRESSPRGVTPPFSPLRPRQTARTRFGHGRLPSPPSPRRGIPDHFPSEDSDEEFPDEINGEVVCRTYVSPIRKRRERRERAECARRDKERKKKPRPPPNLKDVIEISDSDGDAQPSPSRSPPRKRKRAENQKQSPRKKSRQTSPGEVIVINDTSDEEENERPAPATRPPTPPPFSDVEYAVMADLEDIGGIFDGPEDDPAEIMPLDVVFVDDGQDGVGDSVEAQPPVSGAASVDVGLLASVAEVEEGPATREQYEAGLLFDRELASIATLDVIIPPLPPSVALSTRPAASPALLRGPGVPSSPLSDPVAVASSPSVPTAPAPALRSPTPPQPSTKPNSTPAPSSSRETIPERSAASASTQPVPTPATSAAVTQQSADGLASSSNFFPTPAPARLDATTTQSVPPPTISVVSNPPSNFNSTTTSPPLTDTTAYSVASASNTRPATTSAASARRSLLPPSNSNLAPPTSARREPTPARLTTGSSTRSAPPQLSTACPFFGSPSDLLSHRRQSRPPPRPSTSESYWDGINPPNRPTTYRIPSQPKRAREEQDKAPAGSNSFGAFGYTPPPLSPTSDSTLGGTPPMNSVVPLALTWVTSEEGTVVKRVEVGNRMCVDAEDETEEEVDELADDLDELMVDLPLAYPPSP</sequence>
<evidence type="ECO:0000256" key="1">
    <source>
        <dbReference type="SAM" id="MobiDB-lite"/>
    </source>
</evidence>
<feature type="region of interest" description="Disordered" evidence="1">
    <location>
        <begin position="373"/>
        <end position="656"/>
    </location>
</feature>
<evidence type="ECO:0000313" key="3">
    <source>
        <dbReference type="Proteomes" id="UP001218188"/>
    </source>
</evidence>
<reference evidence="2" key="1">
    <citation type="submission" date="2023-03" db="EMBL/GenBank/DDBJ databases">
        <title>Massive genome expansion in bonnet fungi (Mycena s.s.) driven by repeated elements and novel gene families across ecological guilds.</title>
        <authorList>
            <consortium name="Lawrence Berkeley National Laboratory"/>
            <person name="Harder C.B."/>
            <person name="Miyauchi S."/>
            <person name="Viragh M."/>
            <person name="Kuo A."/>
            <person name="Thoen E."/>
            <person name="Andreopoulos B."/>
            <person name="Lu D."/>
            <person name="Skrede I."/>
            <person name="Drula E."/>
            <person name="Henrissat B."/>
            <person name="Morin E."/>
            <person name="Kohler A."/>
            <person name="Barry K."/>
            <person name="LaButti K."/>
            <person name="Morin E."/>
            <person name="Salamov A."/>
            <person name="Lipzen A."/>
            <person name="Mereny Z."/>
            <person name="Hegedus B."/>
            <person name="Baldrian P."/>
            <person name="Stursova M."/>
            <person name="Weitz H."/>
            <person name="Taylor A."/>
            <person name="Grigoriev I.V."/>
            <person name="Nagy L.G."/>
            <person name="Martin F."/>
            <person name="Kauserud H."/>
        </authorList>
    </citation>
    <scope>NUCLEOTIDE SEQUENCE</scope>
    <source>
        <strain evidence="2">CBHHK200</strain>
    </source>
</reference>
<feature type="compositionally biased region" description="Low complexity" evidence="1">
    <location>
        <begin position="375"/>
        <end position="399"/>
    </location>
</feature>
<feature type="compositionally biased region" description="Low complexity" evidence="1">
    <location>
        <begin position="487"/>
        <end position="543"/>
    </location>
</feature>
<feature type="compositionally biased region" description="Pro residues" evidence="1">
    <location>
        <begin position="241"/>
        <end position="250"/>
    </location>
</feature>
<protein>
    <submittedName>
        <fullName evidence="2">Uncharacterized protein</fullName>
    </submittedName>
</protein>
<feature type="compositionally biased region" description="Basic and acidic residues" evidence="1">
    <location>
        <begin position="154"/>
        <end position="163"/>
    </location>
</feature>
<dbReference type="EMBL" id="JARJCM010000008">
    <property type="protein sequence ID" value="KAJ7043852.1"/>
    <property type="molecule type" value="Genomic_DNA"/>
</dbReference>
<keyword evidence="3" id="KW-1185">Reference proteome</keyword>